<dbReference type="SUPFAM" id="SSF51395">
    <property type="entry name" value="FMN-linked oxidoreductases"/>
    <property type="match status" value="1"/>
</dbReference>
<evidence type="ECO:0000313" key="3">
    <source>
        <dbReference type="EMBL" id="WRT70934.1"/>
    </source>
</evidence>
<dbReference type="Gene3D" id="3.20.20.70">
    <property type="entry name" value="Aldolase class I"/>
    <property type="match status" value="1"/>
</dbReference>
<dbReference type="EMBL" id="CP141891">
    <property type="protein sequence ID" value="WRT70934.1"/>
    <property type="molecule type" value="Genomic_DNA"/>
</dbReference>
<reference evidence="3 4" key="1">
    <citation type="submission" date="2024-01" db="EMBL/GenBank/DDBJ databases">
        <title>Comparative genomics of Cryptococcus and Kwoniella reveals pathogenesis evolution and contrasting modes of karyotype evolution via chromosome fusion or intercentromeric recombination.</title>
        <authorList>
            <person name="Coelho M.A."/>
            <person name="David-Palma M."/>
            <person name="Shea T."/>
            <person name="Bowers K."/>
            <person name="McGinley-Smith S."/>
            <person name="Mohammad A.W."/>
            <person name="Gnirke A."/>
            <person name="Yurkov A.M."/>
            <person name="Nowrousian M."/>
            <person name="Sun S."/>
            <person name="Cuomo C.A."/>
            <person name="Heitman J."/>
        </authorList>
    </citation>
    <scope>NUCLEOTIDE SEQUENCE [LARGE SCALE GENOMIC DNA]</scope>
    <source>
        <strain evidence="3">CBS 11374</strain>
    </source>
</reference>
<organism evidence="3 4">
    <name type="scientific">Kwoniella shivajii</name>
    <dbReference type="NCBI Taxonomy" id="564305"/>
    <lineage>
        <taxon>Eukaryota</taxon>
        <taxon>Fungi</taxon>
        <taxon>Dikarya</taxon>
        <taxon>Basidiomycota</taxon>
        <taxon>Agaricomycotina</taxon>
        <taxon>Tremellomycetes</taxon>
        <taxon>Tremellales</taxon>
        <taxon>Cryptococcaceae</taxon>
        <taxon>Kwoniella</taxon>
    </lineage>
</organism>
<dbReference type="InterPro" id="IPR013785">
    <property type="entry name" value="Aldolase_TIM"/>
</dbReference>
<feature type="compositionally biased region" description="Low complexity" evidence="1">
    <location>
        <begin position="24"/>
        <end position="45"/>
    </location>
</feature>
<dbReference type="InterPro" id="IPR045247">
    <property type="entry name" value="Oye-like"/>
</dbReference>
<dbReference type="Proteomes" id="UP001329825">
    <property type="component" value="Chromosome 11"/>
</dbReference>
<dbReference type="GeneID" id="87960063"/>
<keyword evidence="4" id="KW-1185">Reference proteome</keyword>
<dbReference type="Pfam" id="PF00724">
    <property type="entry name" value="Oxidored_FMN"/>
    <property type="match status" value="1"/>
</dbReference>
<evidence type="ECO:0000259" key="2">
    <source>
        <dbReference type="Pfam" id="PF00724"/>
    </source>
</evidence>
<proteinExistence type="predicted"/>
<evidence type="ECO:0000313" key="4">
    <source>
        <dbReference type="Proteomes" id="UP001329825"/>
    </source>
</evidence>
<dbReference type="RefSeq" id="XP_062795673.1">
    <property type="nucleotide sequence ID" value="XM_062939622.1"/>
</dbReference>
<name>A0ABZ1DBW1_9TREE</name>
<accession>A0ABZ1DBW1</accession>
<feature type="region of interest" description="Disordered" evidence="1">
    <location>
        <begin position="24"/>
        <end position="56"/>
    </location>
</feature>
<gene>
    <name evidence="3" type="ORF">IL334_007933</name>
</gene>
<dbReference type="PANTHER" id="PTHR22893">
    <property type="entry name" value="NADH OXIDOREDUCTASE-RELATED"/>
    <property type="match status" value="1"/>
</dbReference>
<feature type="domain" description="NADH:flavin oxidoreductase/NADH oxidase N-terminal" evidence="2">
    <location>
        <begin position="59"/>
        <end position="383"/>
    </location>
</feature>
<dbReference type="InterPro" id="IPR001155">
    <property type="entry name" value="OxRdtase_FMN_N"/>
</dbReference>
<dbReference type="CDD" id="cd02933">
    <property type="entry name" value="OYE_like_FMN"/>
    <property type="match status" value="1"/>
</dbReference>
<sequence>MSFISPTPSLNGIIEKFPLGASFSTSTSATTTTTTSSSDGTSEKTPSGENKTLDQGETLFTPIRIGDIQLDHRIVMCPLTRHRASQQGVHGELGKTYYGQRATKGGLIITEGTIVSQEAGGEANVPGIYSDEQVEAWKEITKNVHDKEGKIVCQLWSLGRVADPSLVEKVYSPNNIPYMSTERGPHMPALTVMTEDDIKRFVNSYKEAARNAVRAGFDGVEIHAANGYLIDQFLQTNSNTREDSYGGSLLDRSRFLFQIIESVISVIEENKVGIRLSPYSTFQGMRMINPLETFLPLLEGIMNKHPNLAYIHVIEGDQSGDDTKELRQVVMSKGNGTGYISAGGYQVDQARKVVNQHGGMIGFGRYFISNPDLPARIQSDLPLSEWDESTFYTNSAEGYIE</sequence>
<protein>
    <recommendedName>
        <fullName evidence="2">NADH:flavin oxidoreductase/NADH oxidase N-terminal domain-containing protein</fullName>
    </recommendedName>
</protein>
<evidence type="ECO:0000256" key="1">
    <source>
        <dbReference type="SAM" id="MobiDB-lite"/>
    </source>
</evidence>
<dbReference type="PANTHER" id="PTHR22893:SF91">
    <property type="entry name" value="NADPH DEHYDROGENASE 2-RELATED"/>
    <property type="match status" value="1"/>
</dbReference>